<accession>A0A8B3RZN0</accession>
<evidence type="ECO:0000313" key="2">
    <source>
        <dbReference type="EMBL" id="RZB28934.1"/>
    </source>
</evidence>
<dbReference type="SUPFAM" id="SSF52467">
    <property type="entry name" value="DHS-like NAD/FAD-binding domain"/>
    <property type="match status" value="1"/>
</dbReference>
<dbReference type="EMBL" id="RPGO01000033">
    <property type="protein sequence ID" value="RZB28934.1"/>
    <property type="molecule type" value="Genomic_DNA"/>
</dbReference>
<evidence type="ECO:0008006" key="4">
    <source>
        <dbReference type="Google" id="ProtNLM"/>
    </source>
</evidence>
<dbReference type="Proteomes" id="UP000291831">
    <property type="component" value="Unassembled WGS sequence"/>
</dbReference>
<dbReference type="SUPFAM" id="SSF48452">
    <property type="entry name" value="TPR-like"/>
    <property type="match status" value="1"/>
</dbReference>
<sequence length="610" mass="70838">MENLTNKIIIERIEMAFGKRIVFFVGAGISVPSGVRDFKKLTEEVIQTLADDELEELEEKDLEKKKKDYELLTENIRPEVMYQMAMDELDSKVLYSLEMLEGYEPNYYHYFLAEVIRRGNWVFTTNQDNLIEEACKRRGMKPEVDFKTYYGRGNDEDFREYLRYINSGDIYRGCIFKLHGSIEEDARGEEKYKTVRFSLRQVGEGLFGPRKEVLEYFLKEFDFCFIGYRCRDDFSVFPVLSSTKSDKNIFWSRFDEGPLSLYIPKEDRLLWETEKEENKPLDEKRNLDLLNINEVLLQRGKKFVFSGNLGEFINVKLPTLLGVKNLSFDEEKAREKGKAKESGAFFRWAKSKEKFERYLFLGRLFEHAGKLNNGIESCSKALGEAKNDFQLIRAKQKLADLYYRRQEGDDEGEASKLYEQCINSSKDPLERASLKASLSNILRRRGKDFYSEAYVTAEKAKEEFETYIIEGKGKGLDYARCLNIHGLALYSIGKFEEARKSCSDSINVKQDLGDVDGIAESENGISLAFTQEGRRLKDQGNKEEAKDKFFKAIEHARRALDCRRKIGNFRGYAQNSRNLAWPNSELMKLASKEDEDKNTSKKQEMVTKPG</sequence>
<dbReference type="Gene3D" id="3.40.50.1220">
    <property type="entry name" value="TPP-binding domain"/>
    <property type="match status" value="1"/>
</dbReference>
<evidence type="ECO:0000256" key="1">
    <source>
        <dbReference type="SAM" id="MobiDB-lite"/>
    </source>
</evidence>
<comment type="caution">
    <text evidence="2">The sequence shown here is derived from an EMBL/GenBank/DDBJ whole genome shotgun (WGS) entry which is preliminary data.</text>
</comment>
<feature type="region of interest" description="Disordered" evidence="1">
    <location>
        <begin position="590"/>
        <end position="610"/>
    </location>
</feature>
<dbReference type="Gene3D" id="1.25.40.10">
    <property type="entry name" value="Tetratricopeptide repeat domain"/>
    <property type="match status" value="1"/>
</dbReference>
<dbReference type="Pfam" id="PF13289">
    <property type="entry name" value="SIR2_2"/>
    <property type="match status" value="1"/>
</dbReference>
<gene>
    <name evidence="2" type="ORF">AEth_01538</name>
</gene>
<dbReference type="InterPro" id="IPR029035">
    <property type="entry name" value="DHS-like_NAD/FAD-binding_dom"/>
</dbReference>
<dbReference type="InterPro" id="IPR019734">
    <property type="entry name" value="TPR_rpt"/>
</dbReference>
<protein>
    <recommendedName>
        <fullName evidence="4">SIR2-like domain-containing protein</fullName>
    </recommendedName>
</protein>
<name>A0A8B3RZN0_9EURY</name>
<dbReference type="CDD" id="cd00296">
    <property type="entry name" value="SIR2"/>
    <property type="match status" value="1"/>
</dbReference>
<organism evidence="2 3">
    <name type="scientific">Candidatus Argoarchaeum ethanivorans</name>
    <dbReference type="NCBI Taxonomy" id="2608793"/>
    <lineage>
        <taxon>Archaea</taxon>
        <taxon>Methanobacteriati</taxon>
        <taxon>Methanobacteriota</taxon>
        <taxon>Stenosarchaea group</taxon>
        <taxon>Methanomicrobia</taxon>
        <taxon>Methanosarcinales</taxon>
        <taxon>Methanosarcinales incertae sedis</taxon>
        <taxon>GOM Arc I cluster</taxon>
        <taxon>Candidatus Argoarchaeum</taxon>
    </lineage>
</organism>
<evidence type="ECO:0000313" key="3">
    <source>
        <dbReference type="Proteomes" id="UP000291831"/>
    </source>
</evidence>
<dbReference type="SMART" id="SM00028">
    <property type="entry name" value="TPR"/>
    <property type="match status" value="3"/>
</dbReference>
<dbReference type="InterPro" id="IPR011990">
    <property type="entry name" value="TPR-like_helical_dom_sf"/>
</dbReference>
<dbReference type="AlphaFoldDB" id="A0A8B3RZN0"/>
<proteinExistence type="predicted"/>
<reference evidence="3" key="1">
    <citation type="submission" date="2019-01" db="EMBL/GenBank/DDBJ databases">
        <title>Anaerobic oxidation of ethane by archaea from a marine hydrocarbon seep.</title>
        <authorList>
            <person name="Musat F."/>
        </authorList>
    </citation>
    <scope>NUCLEOTIDE SEQUENCE [LARGE SCALE GENOMIC DNA]</scope>
</reference>